<keyword evidence="2" id="KW-0732">Signal</keyword>
<name>A0A5J4S9L7_9ZZZZ</name>
<dbReference type="Pfam" id="PF07980">
    <property type="entry name" value="SusD_RagB"/>
    <property type="match status" value="1"/>
</dbReference>
<dbReference type="InterPro" id="IPR033985">
    <property type="entry name" value="SusD-like_N"/>
</dbReference>
<accession>A0A5J4S9L7</accession>
<gene>
    <name evidence="8" type="ORF">EZS27_009540</name>
</gene>
<dbReference type="Gene3D" id="1.25.40.390">
    <property type="match status" value="1"/>
</dbReference>
<feature type="domain" description="SusD-like N-terminal" evidence="7">
    <location>
        <begin position="106"/>
        <end position="241"/>
    </location>
</feature>
<dbReference type="Pfam" id="PF14322">
    <property type="entry name" value="SusD-like_3"/>
    <property type="match status" value="1"/>
</dbReference>
<feature type="transmembrane region" description="Helical" evidence="5">
    <location>
        <begin position="12"/>
        <end position="33"/>
    </location>
</feature>
<keyword evidence="4" id="KW-0998">Cell outer membrane</keyword>
<comment type="caution">
    <text evidence="8">The sequence shown here is derived from an EMBL/GenBank/DDBJ whole genome shotgun (WGS) entry which is preliminary data.</text>
</comment>
<evidence type="ECO:0000256" key="4">
    <source>
        <dbReference type="ARBA" id="ARBA00023237"/>
    </source>
</evidence>
<proteinExistence type="predicted"/>
<sequence>MNKILSFKKKHPVWGLSGIILSIIILSSCADYLNIDGYIDEEMKLDSIFSNKRYIEAYMWNAAGSFTDEGAIFGGGDMYTPGPMATDEAFCLFGSSEFQGMGFVLGEYNADNLGNLNRWGRWYQIIRQCNTVFARIDEASDWTAIERIRILAYTRFVRAYAYYNIITNFGPPVLLYDEILENNEEMAYYDRPRDLYDEAMEYICTEFEEAARYMPDKVSSVLEYGRPTKGAAYALVARLRLIHASPLFNGGSAARIYFGDWTRKTDGKHYVAQSPDPKRWAVAAAAAKRVIDMTIDGLPAYKLHTVEADNTTPELPDNVSDLAYHNPFPEGAAGIDPLHSYSDMFNGETVMNVNPEFIWARSSGVLTSYTKHSFPVANGGWNGMCVTQKVIDSYDMVDGRPIAAPSKEYPYTEAGFTTEQKNFSGYRLNADVSNMYVNREARFYASIGFSECYWPCLSTSDVSQKSLTVTYYYDSPNGKSGAPNPNDHPVTGYVLRKYVNPMDAWAGTNSRRISKPFPIIRYAEILLSYAEALNNLGGESYTIDIDGTPQTFSRDAEEIKKSVQSGALPCRTSRIDR</sequence>
<evidence type="ECO:0000259" key="6">
    <source>
        <dbReference type="Pfam" id="PF07980"/>
    </source>
</evidence>
<evidence type="ECO:0000256" key="2">
    <source>
        <dbReference type="ARBA" id="ARBA00022729"/>
    </source>
</evidence>
<keyword evidence="3 5" id="KW-0472">Membrane</keyword>
<reference evidence="8" key="1">
    <citation type="submission" date="2019-03" db="EMBL/GenBank/DDBJ databases">
        <title>Single cell metagenomics reveals metabolic interactions within the superorganism composed of flagellate Streblomastix strix and complex community of Bacteroidetes bacteria on its surface.</title>
        <authorList>
            <person name="Treitli S.C."/>
            <person name="Kolisko M."/>
            <person name="Husnik F."/>
            <person name="Keeling P."/>
            <person name="Hampl V."/>
        </authorList>
    </citation>
    <scope>NUCLEOTIDE SEQUENCE</scope>
    <source>
        <strain evidence="8">STM</strain>
    </source>
</reference>
<dbReference type="PROSITE" id="PS51257">
    <property type="entry name" value="PROKAR_LIPOPROTEIN"/>
    <property type="match status" value="1"/>
</dbReference>
<evidence type="ECO:0000256" key="3">
    <source>
        <dbReference type="ARBA" id="ARBA00023136"/>
    </source>
</evidence>
<organism evidence="8">
    <name type="scientific">termite gut metagenome</name>
    <dbReference type="NCBI Taxonomy" id="433724"/>
    <lineage>
        <taxon>unclassified sequences</taxon>
        <taxon>metagenomes</taxon>
        <taxon>organismal metagenomes</taxon>
    </lineage>
</organism>
<dbReference type="AlphaFoldDB" id="A0A5J4S9L7"/>
<keyword evidence="5" id="KW-0812">Transmembrane</keyword>
<comment type="subcellular location">
    <subcellularLocation>
        <location evidence="1">Cell outer membrane</location>
    </subcellularLocation>
</comment>
<dbReference type="EMBL" id="SNRY01000308">
    <property type="protein sequence ID" value="KAA6342737.1"/>
    <property type="molecule type" value="Genomic_DNA"/>
</dbReference>
<evidence type="ECO:0000259" key="7">
    <source>
        <dbReference type="Pfam" id="PF14322"/>
    </source>
</evidence>
<feature type="domain" description="RagB/SusD" evidence="6">
    <location>
        <begin position="355"/>
        <end position="540"/>
    </location>
</feature>
<dbReference type="GO" id="GO:0009279">
    <property type="term" value="C:cell outer membrane"/>
    <property type="evidence" value="ECO:0007669"/>
    <property type="project" value="UniProtKB-SubCell"/>
</dbReference>
<evidence type="ECO:0000256" key="5">
    <source>
        <dbReference type="SAM" id="Phobius"/>
    </source>
</evidence>
<dbReference type="InterPro" id="IPR011990">
    <property type="entry name" value="TPR-like_helical_dom_sf"/>
</dbReference>
<evidence type="ECO:0000313" key="8">
    <source>
        <dbReference type="EMBL" id="KAA6342737.1"/>
    </source>
</evidence>
<protein>
    <submittedName>
        <fullName evidence="8">RagB/SusD family nutrient uptake outer membrane protein</fullName>
    </submittedName>
</protein>
<evidence type="ECO:0000256" key="1">
    <source>
        <dbReference type="ARBA" id="ARBA00004442"/>
    </source>
</evidence>
<dbReference type="InterPro" id="IPR012944">
    <property type="entry name" value="SusD_RagB_dom"/>
</dbReference>
<keyword evidence="5" id="KW-1133">Transmembrane helix</keyword>
<dbReference type="SUPFAM" id="SSF48452">
    <property type="entry name" value="TPR-like"/>
    <property type="match status" value="1"/>
</dbReference>